<sequence>MKSQAITILSIVGVLGTGVAAMAVNSDVLSSSVQAPIGQSSEALLVTPSADPATPLQPDPAATGIAVPTDLPAAGGSDDTGAVSGSDDGSTQPSPGSTGAGTRSEPGAASGAGKSTGGDDAPRPVPVPVAPAPAPAPAPAAPVVTPAPTKAPHVEDSGSDDSKTPSTGEKIEKDD</sequence>
<dbReference type="Proteomes" id="UP001212421">
    <property type="component" value="Chromosome"/>
</dbReference>
<dbReference type="RefSeq" id="WP_281533913.1">
    <property type="nucleotide sequence ID" value="NZ_CP075584.1"/>
</dbReference>
<keyword evidence="3" id="KW-1185">Reference proteome</keyword>
<organism evidence="2 3">
    <name type="scientific">Cryobacterium breve</name>
    <dbReference type="NCBI Taxonomy" id="1259258"/>
    <lineage>
        <taxon>Bacteria</taxon>
        <taxon>Bacillati</taxon>
        <taxon>Actinomycetota</taxon>
        <taxon>Actinomycetes</taxon>
        <taxon>Micrococcales</taxon>
        <taxon>Microbacteriaceae</taxon>
        <taxon>Cryobacterium</taxon>
    </lineage>
</organism>
<proteinExistence type="predicted"/>
<feature type="region of interest" description="Disordered" evidence="1">
    <location>
        <begin position="46"/>
        <end position="175"/>
    </location>
</feature>
<evidence type="ECO:0000313" key="3">
    <source>
        <dbReference type="Proteomes" id="UP001212421"/>
    </source>
</evidence>
<accession>A0ABY7NA28</accession>
<gene>
    <name evidence="2" type="ORF">KIV56_13290</name>
</gene>
<feature type="compositionally biased region" description="Basic and acidic residues" evidence="1">
    <location>
        <begin position="152"/>
        <end position="175"/>
    </location>
</feature>
<evidence type="ECO:0000256" key="1">
    <source>
        <dbReference type="SAM" id="MobiDB-lite"/>
    </source>
</evidence>
<dbReference type="EMBL" id="CP075584">
    <property type="protein sequence ID" value="WBM79367.1"/>
    <property type="molecule type" value="Genomic_DNA"/>
</dbReference>
<feature type="compositionally biased region" description="Low complexity" evidence="1">
    <location>
        <begin position="141"/>
        <end position="151"/>
    </location>
</feature>
<evidence type="ECO:0000313" key="2">
    <source>
        <dbReference type="EMBL" id="WBM79367.1"/>
    </source>
</evidence>
<name>A0ABY7NA28_9MICO</name>
<protein>
    <submittedName>
        <fullName evidence="2">Uncharacterized protein</fullName>
    </submittedName>
</protein>
<feature type="compositionally biased region" description="Pro residues" evidence="1">
    <location>
        <begin position="123"/>
        <end position="140"/>
    </location>
</feature>
<feature type="compositionally biased region" description="Polar residues" evidence="1">
    <location>
        <begin position="87"/>
        <end position="101"/>
    </location>
</feature>
<reference evidence="2 3" key="1">
    <citation type="submission" date="2021-05" db="EMBL/GenBank/DDBJ databases">
        <authorList>
            <person name="Kumar R."/>
            <person name="Kumar A."/>
            <person name="Mukhia S."/>
        </authorList>
    </citation>
    <scope>NUCLEOTIDE SEQUENCE [LARGE SCALE GENOMIC DNA]</scope>
    <source>
        <strain evidence="2 3">ERMR7:08</strain>
    </source>
</reference>